<dbReference type="AlphaFoldDB" id="A0A2B7Z019"/>
<dbReference type="EMBL" id="PDNA01000014">
    <property type="protein sequence ID" value="PGH26661.1"/>
    <property type="molecule type" value="Genomic_DNA"/>
</dbReference>
<feature type="region of interest" description="Disordered" evidence="2">
    <location>
        <begin position="29"/>
        <end position="74"/>
    </location>
</feature>
<dbReference type="Gene3D" id="1.10.10.60">
    <property type="entry name" value="Homeodomain-like"/>
    <property type="match status" value="1"/>
</dbReference>
<dbReference type="InterPro" id="IPR017930">
    <property type="entry name" value="Myb_dom"/>
</dbReference>
<evidence type="ECO:0000256" key="1">
    <source>
        <dbReference type="ARBA" id="ARBA00023242"/>
    </source>
</evidence>
<evidence type="ECO:0000259" key="3">
    <source>
        <dbReference type="PROSITE" id="PS50090"/>
    </source>
</evidence>
<accession>A0A2B7Z019</accession>
<dbReference type="Gene3D" id="1.10.246.220">
    <property type="match status" value="1"/>
</dbReference>
<protein>
    <recommendedName>
        <fullName evidence="7">Myb-like domain-containing protein</fullName>
    </recommendedName>
</protein>
<proteinExistence type="predicted"/>
<dbReference type="STRING" id="1447883.A0A2B7Z019"/>
<feature type="compositionally biased region" description="Polar residues" evidence="2">
    <location>
        <begin position="381"/>
        <end position="392"/>
    </location>
</feature>
<keyword evidence="6" id="KW-1185">Reference proteome</keyword>
<dbReference type="InterPro" id="IPR052450">
    <property type="entry name" value="TRBD-Containing_Protein"/>
</dbReference>
<feature type="compositionally biased region" description="Low complexity" evidence="2">
    <location>
        <begin position="532"/>
        <end position="553"/>
    </location>
</feature>
<organism evidence="5 6">
    <name type="scientific">Polytolypa hystricis (strain UAMH7299)</name>
    <dbReference type="NCBI Taxonomy" id="1447883"/>
    <lineage>
        <taxon>Eukaryota</taxon>
        <taxon>Fungi</taxon>
        <taxon>Dikarya</taxon>
        <taxon>Ascomycota</taxon>
        <taxon>Pezizomycotina</taxon>
        <taxon>Eurotiomycetes</taxon>
        <taxon>Eurotiomycetidae</taxon>
        <taxon>Onygenales</taxon>
        <taxon>Onygenales incertae sedis</taxon>
        <taxon>Polytolypa</taxon>
    </lineage>
</organism>
<keyword evidence="1" id="KW-0539">Nucleus</keyword>
<feature type="region of interest" description="Disordered" evidence="2">
    <location>
        <begin position="372"/>
        <end position="426"/>
    </location>
</feature>
<feature type="compositionally biased region" description="Basic and acidic residues" evidence="2">
    <location>
        <begin position="216"/>
        <end position="226"/>
    </location>
</feature>
<reference evidence="5 6" key="1">
    <citation type="submission" date="2017-10" db="EMBL/GenBank/DDBJ databases">
        <title>Comparative genomics in systemic dimorphic fungi from Ajellomycetaceae.</title>
        <authorList>
            <person name="Munoz J.F."/>
            <person name="Mcewen J.G."/>
            <person name="Clay O.K."/>
            <person name="Cuomo C.A."/>
        </authorList>
    </citation>
    <scope>NUCLEOTIDE SEQUENCE [LARGE SCALE GENOMIC DNA]</scope>
    <source>
        <strain evidence="5 6">UAMH7299</strain>
    </source>
</reference>
<gene>
    <name evidence="5" type="ORF">AJ80_01607</name>
</gene>
<feature type="compositionally biased region" description="Basic and acidic residues" evidence="2">
    <location>
        <begin position="254"/>
        <end position="266"/>
    </location>
</feature>
<sequence>MMEAILGTLTAPTAVDDLLSQSRDLPQLNDLRIPPLRDPIPPRALKAPSPLEPNAGGVRESNIPKTSLIGPNPPAKLPTLADFLNAARTNSITRSSSGKLANPEPPPKTILPAFINLRAVELPYASFDEEVPRKRRRLDAPLDTFGEHLQLPIPKTQTGPVRPRPFGPLTILNGLNEPPPNAALFPPIEPNAVPTILTRATRDIPETVGQGSSGSSEERRGRRIDEIIDPSVEETVISSSEDTEDGQPASNEEIQEKRDPKEDVDRSSTSGAKPTEKTRKRLRKWTEEETKDLLRGVVKCGVGNWTAILAQPELRFNNRTAANLKDRFRVCCPWVYSSDHKTSAEAVQTSLAEAVNGSESSLSGKIVLPDPRLVKSGVEPSPSSNFTTKVKPNTSSNTTNQESTSSTTPERPTTNPGHSSAKFTSGKKRLATLKAGESLSSKSKSTLVELGLPEPCDSIKSKRRFRRPFTPAEDEALLKGYAVHGFQWTLIREDQHLNLMHRKATDLRDRFRTKFPNAYREGGSATAKNMDTSNSKENNNSSSNSTTNPSSTKSSHRRTTSSSSIAPLLDQTPPKPSLSDASRIEILNSTDPKKPTSRAPPNEVPPAAGISSSAAMAPMNPIMLAPPPPQPPPLPLSLGLPDISNVVNPSFQVDESGGAGVAEGGGGGDVRWADNTLPPLVWDEFS</sequence>
<feature type="domain" description="Myb-like" evidence="3">
    <location>
        <begin position="277"/>
        <end position="329"/>
    </location>
</feature>
<evidence type="ECO:0008006" key="7">
    <source>
        <dbReference type="Google" id="ProtNLM"/>
    </source>
</evidence>
<dbReference type="Pfam" id="PF00249">
    <property type="entry name" value="Myb_DNA-binding"/>
    <property type="match status" value="1"/>
</dbReference>
<dbReference type="PROSITE" id="PS51294">
    <property type="entry name" value="HTH_MYB"/>
    <property type="match status" value="1"/>
</dbReference>
<dbReference type="Proteomes" id="UP000224634">
    <property type="component" value="Unassembled WGS sequence"/>
</dbReference>
<comment type="caution">
    <text evidence="5">The sequence shown here is derived from an EMBL/GenBank/DDBJ whole genome shotgun (WGS) entry which is preliminary data.</text>
</comment>
<name>A0A2B7Z019_POLH7</name>
<feature type="region of interest" description="Disordered" evidence="2">
    <location>
        <begin position="649"/>
        <end position="686"/>
    </location>
</feature>
<dbReference type="InterPro" id="IPR009057">
    <property type="entry name" value="Homeodomain-like_sf"/>
</dbReference>
<evidence type="ECO:0000313" key="6">
    <source>
        <dbReference type="Proteomes" id="UP000224634"/>
    </source>
</evidence>
<feature type="region of interest" description="Disordered" evidence="2">
    <location>
        <begin position="199"/>
        <end position="283"/>
    </location>
</feature>
<dbReference type="CDD" id="cd11660">
    <property type="entry name" value="SANT_TRF"/>
    <property type="match status" value="2"/>
</dbReference>
<feature type="compositionally biased region" description="Gly residues" evidence="2">
    <location>
        <begin position="657"/>
        <end position="669"/>
    </location>
</feature>
<feature type="domain" description="HTH myb-type" evidence="4">
    <location>
        <begin position="277"/>
        <end position="336"/>
    </location>
</feature>
<dbReference type="OrthoDB" id="608866at2759"/>
<dbReference type="PANTHER" id="PTHR46734">
    <property type="entry name" value="TELOMERIC REPEAT-BINDING FACTOR 1 TERF1"/>
    <property type="match status" value="1"/>
</dbReference>
<dbReference type="InterPro" id="IPR001005">
    <property type="entry name" value="SANT/Myb"/>
</dbReference>
<evidence type="ECO:0000259" key="4">
    <source>
        <dbReference type="PROSITE" id="PS51294"/>
    </source>
</evidence>
<evidence type="ECO:0000256" key="2">
    <source>
        <dbReference type="SAM" id="MobiDB-lite"/>
    </source>
</evidence>
<dbReference type="SUPFAM" id="SSF46689">
    <property type="entry name" value="Homeodomain-like"/>
    <property type="match status" value="2"/>
</dbReference>
<dbReference type="SMART" id="SM00717">
    <property type="entry name" value="SANT"/>
    <property type="match status" value="2"/>
</dbReference>
<dbReference type="PROSITE" id="PS50090">
    <property type="entry name" value="MYB_LIKE"/>
    <property type="match status" value="1"/>
</dbReference>
<feature type="compositionally biased region" description="Low complexity" evidence="2">
    <location>
        <begin position="393"/>
        <end position="414"/>
    </location>
</feature>
<evidence type="ECO:0000313" key="5">
    <source>
        <dbReference type="EMBL" id="PGH26661.1"/>
    </source>
</evidence>
<dbReference type="PANTHER" id="PTHR46734:SF1">
    <property type="entry name" value="TELOMERIC REPEAT-BINDING FACTOR 1"/>
    <property type="match status" value="1"/>
</dbReference>
<feature type="region of interest" description="Disordered" evidence="2">
    <location>
        <begin position="518"/>
        <end position="612"/>
    </location>
</feature>